<dbReference type="AlphaFoldDB" id="V3ZW19"/>
<reference evidence="1 2" key="1">
    <citation type="journal article" date="2013" name="Nature">
        <title>Insights into bilaterian evolution from three spiralian genomes.</title>
        <authorList>
            <person name="Simakov O."/>
            <person name="Marletaz F."/>
            <person name="Cho S.J."/>
            <person name="Edsinger-Gonzales E."/>
            <person name="Havlak P."/>
            <person name="Hellsten U."/>
            <person name="Kuo D.H."/>
            <person name="Larsson T."/>
            <person name="Lv J."/>
            <person name="Arendt D."/>
            <person name="Savage R."/>
            <person name="Osoegawa K."/>
            <person name="de Jong P."/>
            <person name="Grimwood J."/>
            <person name="Chapman J.A."/>
            <person name="Shapiro H."/>
            <person name="Aerts A."/>
            <person name="Otillar R.P."/>
            <person name="Terry A.Y."/>
            <person name="Boore J.L."/>
            <person name="Grigoriev I.V."/>
            <person name="Lindberg D.R."/>
            <person name="Seaver E.C."/>
            <person name="Weisblat D.A."/>
            <person name="Putnam N.H."/>
            <person name="Rokhsar D.S."/>
        </authorList>
    </citation>
    <scope>NUCLEOTIDE SEQUENCE [LARGE SCALE GENOMIC DNA]</scope>
</reference>
<evidence type="ECO:0000313" key="2">
    <source>
        <dbReference type="Proteomes" id="UP000030746"/>
    </source>
</evidence>
<accession>V3ZW19</accession>
<dbReference type="CTD" id="20239998"/>
<sequence length="162" mass="18943">MEKQIEITTDKNYLQNIKFTCSYQHEKSSLATWRNSSNLPMNLRKIMDVDISKYTEENWESLRHDMQKDVLEGVDIQEIVKAGGRILRILDGIVFQYNLKTPPYRDNILILRDLRYQYKTDGDIVGSNCLKLLGNMRYKAETMELLRQSGSTDEVIVCKVPF</sequence>
<evidence type="ECO:0000313" key="1">
    <source>
        <dbReference type="EMBL" id="ESO88567.1"/>
    </source>
</evidence>
<protein>
    <submittedName>
        <fullName evidence="1">Uncharacterized protein</fullName>
    </submittedName>
</protein>
<gene>
    <name evidence="1" type="ORF">LOTGIDRAFT_165350</name>
</gene>
<dbReference type="EMBL" id="KB202656">
    <property type="protein sequence ID" value="ESO88567.1"/>
    <property type="molecule type" value="Genomic_DNA"/>
</dbReference>
<dbReference type="Proteomes" id="UP000030746">
    <property type="component" value="Unassembled WGS sequence"/>
</dbReference>
<proteinExistence type="predicted"/>
<dbReference type="RefSeq" id="XP_009060617.1">
    <property type="nucleotide sequence ID" value="XM_009062369.1"/>
</dbReference>
<keyword evidence="2" id="KW-1185">Reference proteome</keyword>
<organism evidence="1 2">
    <name type="scientific">Lottia gigantea</name>
    <name type="common">Giant owl limpet</name>
    <dbReference type="NCBI Taxonomy" id="225164"/>
    <lineage>
        <taxon>Eukaryota</taxon>
        <taxon>Metazoa</taxon>
        <taxon>Spiralia</taxon>
        <taxon>Lophotrochozoa</taxon>
        <taxon>Mollusca</taxon>
        <taxon>Gastropoda</taxon>
        <taxon>Patellogastropoda</taxon>
        <taxon>Lottioidea</taxon>
        <taxon>Lottiidae</taxon>
        <taxon>Lottia</taxon>
    </lineage>
</organism>
<dbReference type="KEGG" id="lgi:LOTGIDRAFT_165350"/>
<dbReference type="HOGENOM" id="CLU_1637341_0_0_1"/>
<dbReference type="GeneID" id="20239998"/>
<name>V3ZW19_LOTGI</name>